<dbReference type="InterPro" id="IPR034984">
    <property type="entry name" value="Imelysin-like_IPPA"/>
</dbReference>
<protein>
    <recommendedName>
        <fullName evidence="4">Imelysin-like domain-containing protein</fullName>
    </recommendedName>
</protein>
<accession>A0ABM6JQY2</accession>
<keyword evidence="2 3" id="KW-0732">Signal</keyword>
<evidence type="ECO:0000256" key="1">
    <source>
        <dbReference type="ARBA" id="ARBA00004196"/>
    </source>
</evidence>
<dbReference type="Gene3D" id="1.20.1420.20">
    <property type="entry name" value="M75 peptidase, HXXE motif"/>
    <property type="match status" value="1"/>
</dbReference>
<evidence type="ECO:0000313" key="5">
    <source>
        <dbReference type="EMBL" id="ARD23769.1"/>
    </source>
</evidence>
<proteinExistence type="predicted"/>
<dbReference type="InterPro" id="IPR018976">
    <property type="entry name" value="Imelysin-like"/>
</dbReference>
<dbReference type="Proteomes" id="UP000191820">
    <property type="component" value="Chromosome"/>
</dbReference>
<organism evidence="5 6">
    <name type="scientific">Shewanella japonica</name>
    <dbReference type="NCBI Taxonomy" id="93973"/>
    <lineage>
        <taxon>Bacteria</taxon>
        <taxon>Pseudomonadati</taxon>
        <taxon>Pseudomonadota</taxon>
        <taxon>Gammaproteobacteria</taxon>
        <taxon>Alteromonadales</taxon>
        <taxon>Shewanellaceae</taxon>
        <taxon>Shewanella</taxon>
    </lineage>
</organism>
<dbReference type="PROSITE" id="PS51257">
    <property type="entry name" value="PROKAR_LIPOPROTEIN"/>
    <property type="match status" value="1"/>
</dbReference>
<name>A0ABM6JQY2_9GAMM</name>
<dbReference type="CDD" id="cd14659">
    <property type="entry name" value="Imelysin-like_IPPA"/>
    <property type="match status" value="1"/>
</dbReference>
<feature type="domain" description="Imelysin-like" evidence="4">
    <location>
        <begin position="58"/>
        <end position="377"/>
    </location>
</feature>
<feature type="signal peptide" evidence="3">
    <location>
        <begin position="1"/>
        <end position="21"/>
    </location>
</feature>
<sequence>MKQPHSLSMLFLAMSATFLVGCNESTSSEAGADYGNNGDTSSDFDQAALISNIVDGVITPTFQQFAAKSLTQANDIAALCQAEAGLQQGSVDNAALTSATETAAQSWRTTMNQWQRVEMMQIGPLLNDDGALRNKIYSWPVMSRCGVDLDVVSFENNDINGTPYDITTRTPARKGMVALEYLLFNPSLEHSCTGSVTPEGWDNRTDESRRLARCEFAAEVAKDINNNANQLVTEWSGENGYAATLKSAGEAGSSFATVHEAVNKLSDALFYIDSVTKDGKLATPLGYFANTCGTSVCPEDVESPLAAHSIDNIASNLIALKALYEGDQGIGFDDYLVDENDAATAALITQSIDAAIASAQAYEQSLAATLTDNEQQVVETHADVKAVTDTLKSDFINTLALELPQTSAGDND</sequence>
<evidence type="ECO:0000259" key="4">
    <source>
        <dbReference type="Pfam" id="PF09375"/>
    </source>
</evidence>
<evidence type="ECO:0000256" key="2">
    <source>
        <dbReference type="ARBA" id="ARBA00022729"/>
    </source>
</evidence>
<dbReference type="Pfam" id="PF09375">
    <property type="entry name" value="Peptidase_M75"/>
    <property type="match status" value="1"/>
</dbReference>
<dbReference type="RefSeq" id="WP_055024918.1">
    <property type="nucleotide sequence ID" value="NZ_CANMJJ010000018.1"/>
</dbReference>
<evidence type="ECO:0000313" key="6">
    <source>
        <dbReference type="Proteomes" id="UP000191820"/>
    </source>
</evidence>
<keyword evidence="6" id="KW-1185">Reference proteome</keyword>
<reference evidence="5 6" key="1">
    <citation type="submission" date="2017-03" db="EMBL/GenBank/DDBJ databases">
        <title>Genome sequencing of Shewanella japonica KCTC 22435.</title>
        <authorList>
            <person name="Kim K.M."/>
        </authorList>
    </citation>
    <scope>NUCLEOTIDE SEQUENCE [LARGE SCALE GENOMIC DNA]</scope>
    <source>
        <strain evidence="5 6">KCTC 22435</strain>
    </source>
</reference>
<feature type="chain" id="PRO_5046607905" description="Imelysin-like domain-containing protein" evidence="3">
    <location>
        <begin position="22"/>
        <end position="412"/>
    </location>
</feature>
<gene>
    <name evidence="5" type="ORF">SJ2017_3520</name>
</gene>
<evidence type="ECO:0000256" key="3">
    <source>
        <dbReference type="SAM" id="SignalP"/>
    </source>
</evidence>
<comment type="subcellular location">
    <subcellularLocation>
        <location evidence="1">Cell envelope</location>
    </subcellularLocation>
</comment>
<dbReference type="InterPro" id="IPR038352">
    <property type="entry name" value="Imelysin_sf"/>
</dbReference>
<dbReference type="EMBL" id="CP020472">
    <property type="protein sequence ID" value="ARD23769.1"/>
    <property type="molecule type" value="Genomic_DNA"/>
</dbReference>